<dbReference type="SUPFAM" id="SSF51338">
    <property type="entry name" value="Composite domain of metallo-dependent hydrolases"/>
    <property type="match status" value="1"/>
</dbReference>
<dbReference type="EC" id="3.5.4.2" evidence="2"/>
<feature type="domain" description="Amidohydrolase-related" evidence="5">
    <location>
        <begin position="69"/>
        <end position="350"/>
    </location>
</feature>
<evidence type="ECO:0000256" key="1">
    <source>
        <dbReference type="ARBA" id="ARBA00006773"/>
    </source>
</evidence>
<dbReference type="AlphaFoldDB" id="A0ABD5PMN7"/>
<dbReference type="Gene3D" id="3.20.20.140">
    <property type="entry name" value="Metal-dependent hydrolases"/>
    <property type="match status" value="1"/>
</dbReference>
<dbReference type="Pfam" id="PF01979">
    <property type="entry name" value="Amidohydro_1"/>
    <property type="match status" value="1"/>
</dbReference>
<dbReference type="SUPFAM" id="SSF51556">
    <property type="entry name" value="Metallo-dependent hydrolases"/>
    <property type="match status" value="1"/>
</dbReference>
<dbReference type="Proteomes" id="UP001595898">
    <property type="component" value="Unassembled WGS sequence"/>
</dbReference>
<dbReference type="Gene3D" id="2.30.40.10">
    <property type="entry name" value="Urease, subunit C, domain 1"/>
    <property type="match status" value="1"/>
</dbReference>
<dbReference type="InterPro" id="IPR011059">
    <property type="entry name" value="Metal-dep_hydrolase_composite"/>
</dbReference>
<accession>A0ABD5PMN7</accession>
<dbReference type="Pfam" id="PF13382">
    <property type="entry name" value="Adenine_deam_C"/>
    <property type="match status" value="1"/>
</dbReference>
<comment type="caution">
    <text evidence="7">The sequence shown here is derived from an EMBL/GenBank/DDBJ whole genome shotgun (WGS) entry which is preliminary data.</text>
</comment>
<proteinExistence type="inferred from homology"/>
<comment type="catalytic activity">
    <reaction evidence="4">
        <text>adenine + H2O + H(+) = hypoxanthine + NH4(+)</text>
        <dbReference type="Rhea" id="RHEA:23688"/>
        <dbReference type="ChEBI" id="CHEBI:15377"/>
        <dbReference type="ChEBI" id="CHEBI:15378"/>
        <dbReference type="ChEBI" id="CHEBI:16708"/>
        <dbReference type="ChEBI" id="CHEBI:17368"/>
        <dbReference type="ChEBI" id="CHEBI:28938"/>
        <dbReference type="EC" id="3.5.4.2"/>
    </reaction>
</comment>
<comment type="similarity">
    <text evidence="1">Belongs to the metallo-dependent hydrolases superfamily. Adenine deaminase family.</text>
</comment>
<evidence type="ECO:0000256" key="4">
    <source>
        <dbReference type="ARBA" id="ARBA00047720"/>
    </source>
</evidence>
<keyword evidence="3" id="KW-0378">Hydrolase</keyword>
<dbReference type="InterPro" id="IPR032466">
    <property type="entry name" value="Metal_Hydrolase"/>
</dbReference>
<dbReference type="PANTHER" id="PTHR11113">
    <property type="entry name" value="N-ACETYLGLUCOSAMINE-6-PHOSPHATE DEACETYLASE"/>
    <property type="match status" value="1"/>
</dbReference>
<organism evidence="7 8">
    <name type="scientific">Halosolutus amylolyticus</name>
    <dbReference type="NCBI Taxonomy" id="2932267"/>
    <lineage>
        <taxon>Archaea</taxon>
        <taxon>Methanobacteriati</taxon>
        <taxon>Methanobacteriota</taxon>
        <taxon>Stenosarchaea group</taxon>
        <taxon>Halobacteria</taxon>
        <taxon>Halobacteriales</taxon>
        <taxon>Natrialbaceae</taxon>
        <taxon>Halosolutus</taxon>
    </lineage>
</organism>
<evidence type="ECO:0000259" key="6">
    <source>
        <dbReference type="Pfam" id="PF13382"/>
    </source>
</evidence>
<feature type="domain" description="Adenine deaminase C-terminal" evidence="6">
    <location>
        <begin position="413"/>
        <end position="573"/>
    </location>
</feature>
<keyword evidence="8" id="KW-1185">Reference proteome</keyword>
<protein>
    <recommendedName>
        <fullName evidence="2">adenine deaminase</fullName>
        <ecNumber evidence="2">3.5.4.2</ecNumber>
    </recommendedName>
</protein>
<evidence type="ECO:0000313" key="7">
    <source>
        <dbReference type="EMBL" id="MFC4541595.1"/>
    </source>
</evidence>
<reference evidence="7 8" key="1">
    <citation type="journal article" date="2019" name="Int. J. Syst. Evol. Microbiol.">
        <title>The Global Catalogue of Microorganisms (GCM) 10K type strain sequencing project: providing services to taxonomists for standard genome sequencing and annotation.</title>
        <authorList>
            <consortium name="The Broad Institute Genomics Platform"/>
            <consortium name="The Broad Institute Genome Sequencing Center for Infectious Disease"/>
            <person name="Wu L."/>
            <person name="Ma J."/>
        </authorList>
    </citation>
    <scope>NUCLEOTIDE SEQUENCE [LARGE SCALE GENOMIC DNA]</scope>
    <source>
        <strain evidence="7 8">WLHS5</strain>
    </source>
</reference>
<dbReference type="GO" id="GO:0000034">
    <property type="term" value="F:adenine deaminase activity"/>
    <property type="evidence" value="ECO:0007669"/>
    <property type="project" value="UniProtKB-EC"/>
</dbReference>
<dbReference type="InterPro" id="IPR026912">
    <property type="entry name" value="Adenine_deam_C"/>
</dbReference>
<dbReference type="RefSeq" id="WP_250139751.1">
    <property type="nucleotide sequence ID" value="NZ_JALIQP010000002.1"/>
</dbReference>
<evidence type="ECO:0000256" key="2">
    <source>
        <dbReference type="ARBA" id="ARBA00012782"/>
    </source>
</evidence>
<dbReference type="EMBL" id="JBHSFA010000002">
    <property type="protein sequence ID" value="MFC4541595.1"/>
    <property type="molecule type" value="Genomic_DNA"/>
</dbReference>
<name>A0ABD5PMN7_9EURY</name>
<evidence type="ECO:0000256" key="3">
    <source>
        <dbReference type="ARBA" id="ARBA00022801"/>
    </source>
</evidence>
<evidence type="ECO:0000259" key="5">
    <source>
        <dbReference type="Pfam" id="PF01979"/>
    </source>
</evidence>
<evidence type="ECO:0000313" key="8">
    <source>
        <dbReference type="Proteomes" id="UP001595898"/>
    </source>
</evidence>
<sequence length="592" mass="61795">MNECQPIALEREGTSADLVVRDGRVYCSNRREFLDRDVAVVGDRIAALLEDADSVVGPDTTIVSAADRVVLPGLIDAHTHADIHLTPERGALPLLATGTTSIVTETSGLGLLFGSRGVETTLERTADLPLSVFCTLPPQGLVDTFDPATADDAEHEALADLLEHDRVVGIGEIDWIHVVGRDAPVERLYDRAREADATIVGHGAGCRGAALRAFATVVDNDHEAISAEGIRRRAEHGLHVVGRCGTIRDDLAPFVEAFPDVDRGSVSLSTDGVWPPDLVDGFGMGEVVRRAIEAGIPAADAIDAATRNPADHFGLENRGVIAPGAVADIVLVDDLESMCVETVLADGSIVVDDGKPTIDPPNGPYPEFATDTVAVDLERDRFTAPRSAAPGGTVRAMAVEEGLVTTETVVEPAVVETTGETERFGPAPDADVCTATLLDRDPATEDRGFTGFLTGYGLETGAVAASGTWETAGLVTVAADTDDALAAAERVRTMQGGFAVVENGEVVADLAMPVAATAADAPPEDVAAGFEALERALDDLGVAVDRPLLTLQTLTFLGVPALKLTPSGYADVLDRSLVGLDPHASGSTAESY</sequence>
<dbReference type="InterPro" id="IPR006680">
    <property type="entry name" value="Amidohydro-rel"/>
</dbReference>
<gene>
    <name evidence="7" type="ORF">ACFO5R_06615</name>
</gene>